<dbReference type="Proteomes" id="UP001487740">
    <property type="component" value="Unassembled WGS sequence"/>
</dbReference>
<reference evidence="1 2" key="1">
    <citation type="submission" date="2023-03" db="EMBL/GenBank/DDBJ databases">
        <title>High-quality genome of Scylla paramamosain provides insights in environmental adaptation.</title>
        <authorList>
            <person name="Zhang L."/>
        </authorList>
    </citation>
    <scope>NUCLEOTIDE SEQUENCE [LARGE SCALE GENOMIC DNA]</scope>
    <source>
        <strain evidence="1">LZ_2023a</strain>
        <tissue evidence="1">Muscle</tissue>
    </source>
</reference>
<name>A0AAW0V7Q7_SCYPA</name>
<proteinExistence type="predicted"/>
<evidence type="ECO:0000313" key="2">
    <source>
        <dbReference type="Proteomes" id="UP001487740"/>
    </source>
</evidence>
<sequence length="68" mass="7451">MSSRAPGSDALTDLAAPPLHVSGLFVGILRDIRSVKVQVEDPMTEVSAYLPGDPHPLHRCNHLHSRRQ</sequence>
<comment type="caution">
    <text evidence="1">The sequence shown here is derived from an EMBL/GenBank/DDBJ whole genome shotgun (WGS) entry which is preliminary data.</text>
</comment>
<gene>
    <name evidence="1" type="ORF">O3P69_002037</name>
</gene>
<keyword evidence="2" id="KW-1185">Reference proteome</keyword>
<protein>
    <submittedName>
        <fullName evidence="1">Uncharacterized protein</fullName>
    </submittedName>
</protein>
<dbReference type="EMBL" id="JARAKH010000001">
    <property type="protein sequence ID" value="KAK8407137.1"/>
    <property type="molecule type" value="Genomic_DNA"/>
</dbReference>
<organism evidence="1 2">
    <name type="scientific">Scylla paramamosain</name>
    <name type="common">Mud crab</name>
    <dbReference type="NCBI Taxonomy" id="85552"/>
    <lineage>
        <taxon>Eukaryota</taxon>
        <taxon>Metazoa</taxon>
        <taxon>Ecdysozoa</taxon>
        <taxon>Arthropoda</taxon>
        <taxon>Crustacea</taxon>
        <taxon>Multicrustacea</taxon>
        <taxon>Malacostraca</taxon>
        <taxon>Eumalacostraca</taxon>
        <taxon>Eucarida</taxon>
        <taxon>Decapoda</taxon>
        <taxon>Pleocyemata</taxon>
        <taxon>Brachyura</taxon>
        <taxon>Eubrachyura</taxon>
        <taxon>Portunoidea</taxon>
        <taxon>Portunidae</taxon>
        <taxon>Portuninae</taxon>
        <taxon>Scylla</taxon>
    </lineage>
</organism>
<dbReference type="AlphaFoldDB" id="A0AAW0V7Q7"/>
<evidence type="ECO:0000313" key="1">
    <source>
        <dbReference type="EMBL" id="KAK8407137.1"/>
    </source>
</evidence>
<accession>A0AAW0V7Q7</accession>